<name>A0A6P1TSE6_9FIRM</name>
<keyword evidence="3" id="KW-1185">Reference proteome</keyword>
<reference evidence="2 3" key="1">
    <citation type="submission" date="2020-01" db="EMBL/GenBank/DDBJ databases">
        <title>Genome analysis of Anaerocolumna sp. CBA3638.</title>
        <authorList>
            <person name="Kim J."/>
            <person name="Roh S.W."/>
        </authorList>
    </citation>
    <scope>NUCLEOTIDE SEQUENCE [LARGE SCALE GENOMIC DNA]</scope>
    <source>
        <strain evidence="2 3">CBA3638</strain>
    </source>
</reference>
<dbReference type="EMBL" id="CP048000">
    <property type="protein sequence ID" value="QHQ63139.1"/>
    <property type="molecule type" value="Genomic_DNA"/>
</dbReference>
<proteinExistence type="predicted"/>
<gene>
    <name evidence="2" type="ORF">Ana3638_22130</name>
</gene>
<accession>A0A6P1TSE6</accession>
<sequence length="36" mass="4048">MEKKIDLYLISGFLGSGKTTFLQNMLKNLVGRKVGF</sequence>
<dbReference type="Pfam" id="PF02492">
    <property type="entry name" value="cobW"/>
    <property type="match status" value="1"/>
</dbReference>
<dbReference type="SUPFAM" id="SSF52540">
    <property type="entry name" value="P-loop containing nucleoside triphosphate hydrolases"/>
    <property type="match status" value="1"/>
</dbReference>
<evidence type="ECO:0000259" key="1">
    <source>
        <dbReference type="Pfam" id="PF02492"/>
    </source>
</evidence>
<dbReference type="Proteomes" id="UP000464314">
    <property type="component" value="Chromosome"/>
</dbReference>
<dbReference type="InterPro" id="IPR003495">
    <property type="entry name" value="CobW/HypB/UreG_nucleotide-bd"/>
</dbReference>
<evidence type="ECO:0000313" key="2">
    <source>
        <dbReference type="EMBL" id="QHQ63139.1"/>
    </source>
</evidence>
<evidence type="ECO:0000313" key="3">
    <source>
        <dbReference type="Proteomes" id="UP000464314"/>
    </source>
</evidence>
<dbReference type="InterPro" id="IPR027417">
    <property type="entry name" value="P-loop_NTPase"/>
</dbReference>
<protein>
    <recommendedName>
        <fullName evidence="1">CobW/HypB/UreG nucleotide-binding domain-containing protein</fullName>
    </recommendedName>
</protein>
<organism evidence="2 3">
    <name type="scientific">Anaerocolumna sedimenticola</name>
    <dbReference type="NCBI Taxonomy" id="2696063"/>
    <lineage>
        <taxon>Bacteria</taxon>
        <taxon>Bacillati</taxon>
        <taxon>Bacillota</taxon>
        <taxon>Clostridia</taxon>
        <taxon>Lachnospirales</taxon>
        <taxon>Lachnospiraceae</taxon>
        <taxon>Anaerocolumna</taxon>
    </lineage>
</organism>
<dbReference type="Gene3D" id="3.40.50.300">
    <property type="entry name" value="P-loop containing nucleotide triphosphate hydrolases"/>
    <property type="match status" value="1"/>
</dbReference>
<feature type="domain" description="CobW/HypB/UreG nucleotide-binding" evidence="1">
    <location>
        <begin position="8"/>
        <end position="34"/>
    </location>
</feature>
<dbReference type="KEGG" id="anr:Ana3638_22130"/>
<dbReference type="AlphaFoldDB" id="A0A6P1TSE6"/>